<name>A0A0P1AN69_PLAHL</name>
<dbReference type="GeneID" id="59052650"/>
<evidence type="ECO:0000313" key="1">
    <source>
        <dbReference type="EMBL" id="CEG42814.1"/>
    </source>
</evidence>
<dbReference type="Proteomes" id="UP000054928">
    <property type="component" value="Unassembled WGS sequence"/>
</dbReference>
<protein>
    <submittedName>
        <fullName evidence="1">Uncharacterized protein</fullName>
    </submittedName>
</protein>
<evidence type="ECO:0000313" key="2">
    <source>
        <dbReference type="Proteomes" id="UP000054928"/>
    </source>
</evidence>
<sequence length="129" mass="14714">MLTGPWPLRLQRFDDQRDFIASTRGSILRRLQSVVSSTNDNKGVDKAAPECMIIHVRGYNRKEQIYVFIESTSYVFTTCGTLPRSVRLTLLSLSRQSSVRLTLLSLSRQSSLSCRCMSTVKRRKVRTAI</sequence>
<dbReference type="RefSeq" id="XP_036263238.1">
    <property type="nucleotide sequence ID" value="XM_036407544.1"/>
</dbReference>
<keyword evidence="2" id="KW-1185">Reference proteome</keyword>
<reference evidence="2" key="1">
    <citation type="submission" date="2014-09" db="EMBL/GenBank/DDBJ databases">
        <authorList>
            <person name="Sharma Rahul"/>
            <person name="Thines Marco"/>
        </authorList>
    </citation>
    <scope>NUCLEOTIDE SEQUENCE [LARGE SCALE GENOMIC DNA]</scope>
</reference>
<dbReference type="AlphaFoldDB" id="A0A0P1AN69"/>
<organism evidence="1 2">
    <name type="scientific">Plasmopara halstedii</name>
    <name type="common">Downy mildew of sunflower</name>
    <dbReference type="NCBI Taxonomy" id="4781"/>
    <lineage>
        <taxon>Eukaryota</taxon>
        <taxon>Sar</taxon>
        <taxon>Stramenopiles</taxon>
        <taxon>Oomycota</taxon>
        <taxon>Peronosporomycetes</taxon>
        <taxon>Peronosporales</taxon>
        <taxon>Peronosporaceae</taxon>
        <taxon>Plasmopara</taxon>
    </lineage>
</organism>
<proteinExistence type="predicted"/>
<dbReference type="EMBL" id="CCYD01000645">
    <property type="protein sequence ID" value="CEG42814.1"/>
    <property type="molecule type" value="Genomic_DNA"/>
</dbReference>
<accession>A0A0P1AN69</accession>